<name>A0AA35Z9J5_LACSI</name>
<dbReference type="Proteomes" id="UP001177003">
    <property type="component" value="Chromosome 5"/>
</dbReference>
<feature type="compositionally biased region" description="Basic and acidic residues" evidence="1">
    <location>
        <begin position="96"/>
        <end position="106"/>
    </location>
</feature>
<sequence>MERKIMDALAVKTEKVKVLTIILENAEKQVNDLLLEKVAMKSYITDVTGMLSDIVETKDSMITIMVRKHLAEKLRPIFAMLHCLECVQESSSILKQGREQSKKDGPKPSAKPIVKDKYDPKGKEKLFTEEPIIKQSEDKEPNENELKRTKAHEANMDKHQRIVREAEAKEKVEREAQLEPVVLFELQNTQGLQLDLPITPKAFKFRSFVRAVNVPFADSGTDHLLFLFYLKHMKPQYETWSASKITIVKVTSPIKIDSFPNVKFKVVKGFASQVHEFTLADLPCPNLYDWIMLYNLLLRYEKKYEPVIAHLKLMIVLYIQDVGKMNVEIVVVLRRKPFDLPKEVPEGFEKLKLGNIYKKGCHSVIEEEDWCFGGKEYHIFPKGGGRRELSLTELALRTEIYLPSKVHTNAYMEFITGSNKLTEGFKVEEEWRIIAKKAYQ</sequence>
<evidence type="ECO:0000313" key="3">
    <source>
        <dbReference type="Proteomes" id="UP001177003"/>
    </source>
</evidence>
<organism evidence="2 3">
    <name type="scientific">Lactuca saligna</name>
    <name type="common">Willowleaf lettuce</name>
    <dbReference type="NCBI Taxonomy" id="75948"/>
    <lineage>
        <taxon>Eukaryota</taxon>
        <taxon>Viridiplantae</taxon>
        <taxon>Streptophyta</taxon>
        <taxon>Embryophyta</taxon>
        <taxon>Tracheophyta</taxon>
        <taxon>Spermatophyta</taxon>
        <taxon>Magnoliopsida</taxon>
        <taxon>eudicotyledons</taxon>
        <taxon>Gunneridae</taxon>
        <taxon>Pentapetalae</taxon>
        <taxon>asterids</taxon>
        <taxon>campanulids</taxon>
        <taxon>Asterales</taxon>
        <taxon>Asteraceae</taxon>
        <taxon>Cichorioideae</taxon>
        <taxon>Cichorieae</taxon>
        <taxon>Lactucinae</taxon>
        <taxon>Lactuca</taxon>
    </lineage>
</organism>
<reference evidence="2" key="1">
    <citation type="submission" date="2023-04" db="EMBL/GenBank/DDBJ databases">
        <authorList>
            <person name="Vijverberg K."/>
            <person name="Xiong W."/>
            <person name="Schranz E."/>
        </authorList>
    </citation>
    <scope>NUCLEOTIDE SEQUENCE</scope>
</reference>
<keyword evidence="3" id="KW-1185">Reference proteome</keyword>
<evidence type="ECO:0000313" key="2">
    <source>
        <dbReference type="EMBL" id="CAI9288108.1"/>
    </source>
</evidence>
<evidence type="ECO:0000256" key="1">
    <source>
        <dbReference type="SAM" id="MobiDB-lite"/>
    </source>
</evidence>
<proteinExistence type="predicted"/>
<accession>A0AA35Z9J5</accession>
<dbReference type="AlphaFoldDB" id="A0AA35Z9J5"/>
<protein>
    <submittedName>
        <fullName evidence="2">Uncharacterized protein</fullName>
    </submittedName>
</protein>
<gene>
    <name evidence="2" type="ORF">LSALG_LOCUS27430</name>
</gene>
<dbReference type="EMBL" id="OX465081">
    <property type="protein sequence ID" value="CAI9288108.1"/>
    <property type="molecule type" value="Genomic_DNA"/>
</dbReference>
<feature type="region of interest" description="Disordered" evidence="1">
    <location>
        <begin position="95"/>
        <end position="160"/>
    </location>
</feature>
<feature type="compositionally biased region" description="Basic and acidic residues" evidence="1">
    <location>
        <begin position="113"/>
        <end position="160"/>
    </location>
</feature>